<evidence type="ECO:0000256" key="1">
    <source>
        <dbReference type="ARBA" id="ARBA00006479"/>
    </source>
</evidence>
<dbReference type="SUPFAM" id="SSF53067">
    <property type="entry name" value="Actin-like ATPase domain"/>
    <property type="match status" value="1"/>
</dbReference>
<dbReference type="EMBL" id="AP035785">
    <property type="protein sequence ID" value="BFO71844.1"/>
    <property type="molecule type" value="Genomic_DNA"/>
</dbReference>
<dbReference type="PANTHER" id="PTHR18964">
    <property type="entry name" value="ROK (REPRESSOR, ORF, KINASE) FAMILY"/>
    <property type="match status" value="1"/>
</dbReference>
<dbReference type="Pfam" id="PF00480">
    <property type="entry name" value="ROK"/>
    <property type="match status" value="1"/>
</dbReference>
<organism evidence="2">
    <name type="scientific">Prevotella sp. GTC17253</name>
    <dbReference type="NCBI Taxonomy" id="3236793"/>
    <lineage>
        <taxon>Bacteria</taxon>
        <taxon>Pseudomonadati</taxon>
        <taxon>Bacteroidota</taxon>
        <taxon>Bacteroidia</taxon>
        <taxon>Bacteroidales</taxon>
        <taxon>Prevotellaceae</taxon>
        <taxon>Prevotella</taxon>
    </lineage>
</organism>
<gene>
    <name evidence="2" type="ORF">GTC17253_18100</name>
</gene>
<sequence>MSTIAIDLGGTNIRAARITSGIISAQQSVECKADGTEQEVLDQIFGLADAIIDDTVERIGVGVPSVVDYQSGTVFDVQNIPSWREVHLKALMEARYHIPVSVDNDVNCYVLGEKYFGAAAAYDHFVGITLGTGVGAGIFIGGHLYRGHNTGAGEIGCLPYLDATYEQYCSSWLFRQMGLTGHELAQRAERGDTEAKQAWEMFGHHLGKLLQAILYTYDPQAIVIGGGIAASAPHFRCAMLASMRDGFPYPHVAERVEIHFSTLKSSNLLGASTL</sequence>
<dbReference type="Gene3D" id="3.30.420.40">
    <property type="match status" value="2"/>
</dbReference>
<accession>A0AB33IQR7</accession>
<protein>
    <submittedName>
        <fullName evidence="2">ROK family protein</fullName>
    </submittedName>
</protein>
<evidence type="ECO:0000313" key="2">
    <source>
        <dbReference type="EMBL" id="BFO71844.1"/>
    </source>
</evidence>
<dbReference type="PANTHER" id="PTHR18964:SF149">
    <property type="entry name" value="BIFUNCTIONAL UDP-N-ACETYLGLUCOSAMINE 2-EPIMERASE_N-ACETYLMANNOSAMINE KINASE"/>
    <property type="match status" value="1"/>
</dbReference>
<comment type="similarity">
    <text evidence="1">Belongs to the ROK (NagC/XylR) family.</text>
</comment>
<dbReference type="InterPro" id="IPR043129">
    <property type="entry name" value="ATPase_NBD"/>
</dbReference>
<dbReference type="AlphaFoldDB" id="A0AB33IQR7"/>
<reference evidence="2" key="1">
    <citation type="submission" date="2024-07" db="EMBL/GenBank/DDBJ databases">
        <title>Complete genome sequence of Prevotella sp. YM-2024 GTC17253.</title>
        <authorList>
            <person name="Hayashi M."/>
            <person name="Muto Y."/>
            <person name="Tanaka K."/>
            <person name="Niwa H."/>
        </authorList>
    </citation>
    <scope>NUCLEOTIDE SEQUENCE</scope>
    <source>
        <strain evidence="2">GTC17253</strain>
    </source>
</reference>
<dbReference type="InterPro" id="IPR000600">
    <property type="entry name" value="ROK"/>
</dbReference>
<name>A0AB33IQR7_9BACT</name>
<proteinExistence type="inferred from homology"/>